<keyword evidence="1" id="KW-0472">Membrane</keyword>
<feature type="transmembrane region" description="Helical" evidence="1">
    <location>
        <begin position="181"/>
        <end position="203"/>
    </location>
</feature>
<proteinExistence type="predicted"/>
<keyword evidence="3" id="KW-1185">Reference proteome</keyword>
<evidence type="ECO:0000256" key="1">
    <source>
        <dbReference type="SAM" id="Phobius"/>
    </source>
</evidence>
<feature type="transmembrane region" description="Helical" evidence="1">
    <location>
        <begin position="138"/>
        <end position="161"/>
    </location>
</feature>
<name>A0A1I6P4W7_9BACL</name>
<evidence type="ECO:0000313" key="3">
    <source>
        <dbReference type="Proteomes" id="UP000198660"/>
    </source>
</evidence>
<dbReference type="EMBL" id="FPAA01000001">
    <property type="protein sequence ID" value="SFS35264.1"/>
    <property type="molecule type" value="Genomic_DNA"/>
</dbReference>
<keyword evidence="1" id="KW-1133">Transmembrane helix</keyword>
<keyword evidence="1" id="KW-0812">Transmembrane</keyword>
<dbReference type="AlphaFoldDB" id="A0A1I6P4W7"/>
<dbReference type="Proteomes" id="UP000198660">
    <property type="component" value="Unassembled WGS sequence"/>
</dbReference>
<feature type="transmembrane region" description="Helical" evidence="1">
    <location>
        <begin position="102"/>
        <end position="126"/>
    </location>
</feature>
<feature type="transmembrane region" description="Helical" evidence="1">
    <location>
        <begin position="28"/>
        <end position="49"/>
    </location>
</feature>
<protein>
    <recommendedName>
        <fullName evidence="4">Yip1 domain-containing protein</fullName>
    </recommendedName>
</protein>
<organism evidence="2 3">
    <name type="scientific">Marininema halotolerans</name>
    <dbReference type="NCBI Taxonomy" id="1155944"/>
    <lineage>
        <taxon>Bacteria</taxon>
        <taxon>Bacillati</taxon>
        <taxon>Bacillota</taxon>
        <taxon>Bacilli</taxon>
        <taxon>Bacillales</taxon>
        <taxon>Thermoactinomycetaceae</taxon>
        <taxon>Marininema</taxon>
    </lineage>
</organism>
<evidence type="ECO:0000313" key="2">
    <source>
        <dbReference type="EMBL" id="SFS35264.1"/>
    </source>
</evidence>
<feature type="transmembrane region" description="Helical" evidence="1">
    <location>
        <begin position="70"/>
        <end position="90"/>
    </location>
</feature>
<sequence length="205" mass="23513">MVMFKKNILNYLFRPNDEMDSVLSSQPYWSILWAALFGVTFLGTQVFVMNGGERYAFPEFFIEILYKGPIIGILFCGIYGTTVFLLAKLIRGEGSYLATLTSYAWSTLIYSGRLLLVPLQLLLFGGDMFSKVTVASDGSFILITIYILVVIVDILLLGWFIRTVVLNTMEIHEFRWWQSLLIHFLSISMVWWTSLKGLNILFFPV</sequence>
<accession>A0A1I6P4W7</accession>
<reference evidence="3" key="1">
    <citation type="submission" date="2016-10" db="EMBL/GenBank/DDBJ databases">
        <authorList>
            <person name="Varghese N."/>
            <person name="Submissions S."/>
        </authorList>
    </citation>
    <scope>NUCLEOTIDE SEQUENCE [LARGE SCALE GENOMIC DNA]</scope>
    <source>
        <strain evidence="3">DSM 45789</strain>
    </source>
</reference>
<gene>
    <name evidence="2" type="ORF">SAMN05444972_101363</name>
</gene>
<evidence type="ECO:0008006" key="4">
    <source>
        <dbReference type="Google" id="ProtNLM"/>
    </source>
</evidence>